<evidence type="ECO:0000313" key="1">
    <source>
        <dbReference type="EMBL" id="GAA3925057.1"/>
    </source>
</evidence>
<reference evidence="2" key="1">
    <citation type="journal article" date="2019" name="Int. J. Syst. Evol. Microbiol.">
        <title>The Global Catalogue of Microorganisms (GCM) 10K type strain sequencing project: providing services to taxonomists for standard genome sequencing and annotation.</title>
        <authorList>
            <consortium name="The Broad Institute Genomics Platform"/>
            <consortium name="The Broad Institute Genome Sequencing Center for Infectious Disease"/>
            <person name="Wu L."/>
            <person name="Ma J."/>
        </authorList>
    </citation>
    <scope>NUCLEOTIDE SEQUENCE [LARGE SCALE GENOMIC DNA]</scope>
    <source>
        <strain evidence="2">JCM 17214</strain>
    </source>
</reference>
<name>A0ABP7MLG8_9BACT</name>
<evidence type="ECO:0000313" key="2">
    <source>
        <dbReference type="Proteomes" id="UP001499909"/>
    </source>
</evidence>
<organism evidence="1 2">
    <name type="scientific">Hymenobacter algoricola</name>
    <dbReference type="NCBI Taxonomy" id="486267"/>
    <lineage>
        <taxon>Bacteria</taxon>
        <taxon>Pseudomonadati</taxon>
        <taxon>Bacteroidota</taxon>
        <taxon>Cytophagia</taxon>
        <taxon>Cytophagales</taxon>
        <taxon>Hymenobacteraceae</taxon>
        <taxon>Hymenobacter</taxon>
    </lineage>
</organism>
<proteinExistence type="predicted"/>
<comment type="caution">
    <text evidence="1">The sequence shown here is derived from an EMBL/GenBank/DDBJ whole genome shotgun (WGS) entry which is preliminary data.</text>
</comment>
<accession>A0ABP7MLG8</accession>
<dbReference type="Proteomes" id="UP001499909">
    <property type="component" value="Unassembled WGS sequence"/>
</dbReference>
<dbReference type="RefSeq" id="WP_345110652.1">
    <property type="nucleotide sequence ID" value="NZ_BAABDH010000016.1"/>
</dbReference>
<keyword evidence="2" id="KW-1185">Reference proteome</keyword>
<evidence type="ECO:0008006" key="3">
    <source>
        <dbReference type="Google" id="ProtNLM"/>
    </source>
</evidence>
<sequence length="188" mass="21319">MPFFSFLLPLLALTSGSRPAPQQPQAAPPAEKIAWSATRPLTWADFKTRPTPADQLAALTSATIDAQIGCKDYVFSAQVRAVFVPSESWVRDAKKASPNLLRHEQLHFDITELHARMMRQKLALVKLDCEHLQPAFRNLSNAAFSAWKREEARYDGETSNGLNEPKQKFWEEQVRQRLTQLDKFALAE</sequence>
<protein>
    <recommendedName>
        <fullName evidence="3">DUF922 domain-containing protein</fullName>
    </recommendedName>
</protein>
<dbReference type="Pfam" id="PF06037">
    <property type="entry name" value="DUF922"/>
    <property type="match status" value="1"/>
</dbReference>
<dbReference type="EMBL" id="BAABDH010000016">
    <property type="protein sequence ID" value="GAA3925057.1"/>
    <property type="molecule type" value="Genomic_DNA"/>
</dbReference>
<dbReference type="InterPro" id="IPR010321">
    <property type="entry name" value="DUF922"/>
</dbReference>
<gene>
    <name evidence="1" type="ORF">GCM10022406_08910</name>
</gene>